<dbReference type="AlphaFoldDB" id="A0A643F4J2"/>
<feature type="region of interest" description="Disordered" evidence="1">
    <location>
        <begin position="70"/>
        <end position="90"/>
    </location>
</feature>
<dbReference type="Gene3D" id="1.10.238.160">
    <property type="match status" value="1"/>
</dbReference>
<reference evidence="2" key="1">
    <citation type="submission" date="2019-09" db="EMBL/GenBank/DDBJ databases">
        <title>Draft genome sequences of 48 bacterial type strains from the CCUG.</title>
        <authorList>
            <person name="Tunovic T."/>
            <person name="Pineiro-Iglesias B."/>
            <person name="Unosson C."/>
            <person name="Inganas E."/>
            <person name="Ohlen M."/>
            <person name="Cardew S."/>
            <person name="Jensie-Markopoulos S."/>
            <person name="Salva-Serra F."/>
            <person name="Jaen-Luchoro D."/>
            <person name="Karlsson R."/>
            <person name="Svensson-Stadler L."/>
            <person name="Chun J."/>
            <person name="Moore E."/>
        </authorList>
    </citation>
    <scope>NUCLEOTIDE SEQUENCE</scope>
    <source>
        <strain evidence="2">CCUG 50899</strain>
    </source>
</reference>
<proteinExistence type="predicted"/>
<dbReference type="EMBL" id="VZPE01000003">
    <property type="protein sequence ID" value="KAB0572056.1"/>
    <property type="molecule type" value="Genomic_DNA"/>
</dbReference>
<name>A0A643F4J2_9HYPH</name>
<gene>
    <name evidence="2" type="ORF">F7Q93_09810</name>
</gene>
<evidence type="ECO:0000256" key="1">
    <source>
        <dbReference type="SAM" id="MobiDB-lite"/>
    </source>
</evidence>
<dbReference type="InterPro" id="IPR009061">
    <property type="entry name" value="DNA-bd_dom_put_sf"/>
</dbReference>
<evidence type="ECO:0000313" key="2">
    <source>
        <dbReference type="EMBL" id="KAB0572056.1"/>
    </source>
</evidence>
<accession>A0A643F4J2</accession>
<comment type="caution">
    <text evidence="2">The sequence shown here is derived from an EMBL/GenBank/DDBJ whole genome shotgun (WGS) entry which is preliminary data.</text>
</comment>
<protein>
    <submittedName>
        <fullName evidence="2">Helix-turn-helix domain-containing protein</fullName>
    </submittedName>
</protein>
<dbReference type="SUPFAM" id="SSF46955">
    <property type="entry name" value="Putative DNA-binding domain"/>
    <property type="match status" value="1"/>
</dbReference>
<organism evidence="2">
    <name type="scientific">Brucella pituitosa</name>
    <dbReference type="NCBI Taxonomy" id="571256"/>
    <lineage>
        <taxon>Bacteria</taxon>
        <taxon>Pseudomonadati</taxon>
        <taxon>Pseudomonadota</taxon>
        <taxon>Alphaproteobacteria</taxon>
        <taxon>Hyphomicrobiales</taxon>
        <taxon>Brucellaceae</taxon>
        <taxon>Brucella/Ochrobactrum group</taxon>
        <taxon>Brucella</taxon>
    </lineage>
</organism>
<sequence>MKNAEEFPRILLGDRPPSYLGKARLATELDISETTVDDYVRRGLLPKPVRLGGSVRWSWTQVQALLDANSSGGHSDDPFMAGLDNVSQAS</sequence>